<evidence type="ECO:0000256" key="2">
    <source>
        <dbReference type="ARBA" id="ARBA00012483"/>
    </source>
</evidence>
<evidence type="ECO:0000256" key="6">
    <source>
        <dbReference type="PROSITE-ProRule" id="PRU00175"/>
    </source>
</evidence>
<feature type="domain" description="RING-type" evidence="8">
    <location>
        <begin position="201"/>
        <end position="242"/>
    </location>
</feature>
<name>A0ABQ8CXF1_BRANA</name>
<dbReference type="InterPro" id="IPR013083">
    <property type="entry name" value="Znf_RING/FYVE/PHD"/>
</dbReference>
<organism evidence="9 10">
    <name type="scientific">Brassica napus</name>
    <name type="common">Rape</name>
    <dbReference type="NCBI Taxonomy" id="3708"/>
    <lineage>
        <taxon>Eukaryota</taxon>
        <taxon>Viridiplantae</taxon>
        <taxon>Streptophyta</taxon>
        <taxon>Embryophyta</taxon>
        <taxon>Tracheophyta</taxon>
        <taxon>Spermatophyta</taxon>
        <taxon>Magnoliopsida</taxon>
        <taxon>eudicotyledons</taxon>
        <taxon>Gunneridae</taxon>
        <taxon>Pentapetalae</taxon>
        <taxon>rosids</taxon>
        <taxon>malvids</taxon>
        <taxon>Brassicales</taxon>
        <taxon>Brassicaceae</taxon>
        <taxon>Brassiceae</taxon>
        <taxon>Brassica</taxon>
    </lineage>
</organism>
<evidence type="ECO:0000259" key="8">
    <source>
        <dbReference type="PROSITE" id="PS50089"/>
    </source>
</evidence>
<keyword evidence="5" id="KW-0862">Zinc</keyword>
<gene>
    <name evidence="9" type="ORF">HID58_021490</name>
</gene>
<comment type="caution">
    <text evidence="9">The sequence shown here is derived from an EMBL/GenBank/DDBJ whole genome shotgun (WGS) entry which is preliminary data.</text>
</comment>
<evidence type="ECO:0000313" key="10">
    <source>
        <dbReference type="Proteomes" id="UP000824890"/>
    </source>
</evidence>
<evidence type="ECO:0000256" key="7">
    <source>
        <dbReference type="SAM" id="MobiDB-lite"/>
    </source>
</evidence>
<dbReference type="EC" id="2.3.2.27" evidence="2"/>
<dbReference type="Proteomes" id="UP000824890">
    <property type="component" value="Unassembled WGS sequence"/>
</dbReference>
<accession>A0ABQ8CXF1</accession>
<dbReference type="PANTHER" id="PTHR15710:SF184">
    <property type="entry name" value="RING_U-BOX SUPERFAMILY PROTEIN"/>
    <property type="match status" value="1"/>
</dbReference>
<keyword evidence="4 6" id="KW-0863">Zinc-finger</keyword>
<comment type="catalytic activity">
    <reaction evidence="1">
        <text>S-ubiquitinyl-[E2 ubiquitin-conjugating enzyme]-L-cysteine + [acceptor protein]-L-lysine = [E2 ubiquitin-conjugating enzyme]-L-cysteine + N(6)-ubiquitinyl-[acceptor protein]-L-lysine.</text>
        <dbReference type="EC" id="2.3.2.27"/>
    </reaction>
</comment>
<feature type="region of interest" description="Disordered" evidence="7">
    <location>
        <begin position="265"/>
        <end position="292"/>
    </location>
</feature>
<evidence type="ECO:0000256" key="5">
    <source>
        <dbReference type="ARBA" id="ARBA00022833"/>
    </source>
</evidence>
<dbReference type="EMBL" id="JAGKQM010000006">
    <property type="protein sequence ID" value="KAH0921472.1"/>
    <property type="molecule type" value="Genomic_DNA"/>
</dbReference>
<protein>
    <recommendedName>
        <fullName evidence="2">RING-type E3 ubiquitin transferase</fullName>
        <ecNumber evidence="2">2.3.2.27</ecNumber>
    </recommendedName>
</protein>
<dbReference type="Gene3D" id="3.30.40.10">
    <property type="entry name" value="Zinc/RING finger domain, C3HC4 (zinc finger)"/>
    <property type="match status" value="1"/>
</dbReference>
<evidence type="ECO:0000256" key="1">
    <source>
        <dbReference type="ARBA" id="ARBA00000900"/>
    </source>
</evidence>
<proteinExistence type="predicted"/>
<reference evidence="9 10" key="1">
    <citation type="submission" date="2021-05" db="EMBL/GenBank/DDBJ databases">
        <title>Genome Assembly of Synthetic Allotetraploid Brassica napus Reveals Homoeologous Exchanges between Subgenomes.</title>
        <authorList>
            <person name="Davis J.T."/>
        </authorList>
    </citation>
    <scope>NUCLEOTIDE SEQUENCE [LARGE SCALE GENOMIC DNA]</scope>
    <source>
        <strain evidence="10">cv. Da-Ae</strain>
        <tissue evidence="9">Seedling</tissue>
    </source>
</reference>
<evidence type="ECO:0000313" key="9">
    <source>
        <dbReference type="EMBL" id="KAH0921472.1"/>
    </source>
</evidence>
<dbReference type="SMART" id="SM00184">
    <property type="entry name" value="RING"/>
    <property type="match status" value="1"/>
</dbReference>
<keyword evidence="10" id="KW-1185">Reference proteome</keyword>
<dbReference type="SUPFAM" id="SSF57850">
    <property type="entry name" value="RING/U-box"/>
    <property type="match status" value="1"/>
</dbReference>
<dbReference type="PROSITE" id="PS50089">
    <property type="entry name" value="ZF_RING_2"/>
    <property type="match status" value="1"/>
</dbReference>
<dbReference type="PANTHER" id="PTHR15710">
    <property type="entry name" value="E3 UBIQUITIN-PROTEIN LIGASE PRAJA"/>
    <property type="match status" value="1"/>
</dbReference>
<evidence type="ECO:0000256" key="4">
    <source>
        <dbReference type="ARBA" id="ARBA00022771"/>
    </source>
</evidence>
<evidence type="ECO:0000256" key="3">
    <source>
        <dbReference type="ARBA" id="ARBA00022723"/>
    </source>
</evidence>
<dbReference type="CDD" id="cd16669">
    <property type="entry name" value="RING-H2_RNF181"/>
    <property type="match status" value="1"/>
</dbReference>
<sequence>MCGIIPDEGFYDLRELKDAKKMPLGLLQAIEYDPDVFGLSTWKLPLASVTNGLKDASEKRVQNCEGTQRTITWKKNRDPSFHSYDLCLGVYVMSSEAEEFAEFSALFERMIRRGEGLSRFLPLILALAGEADEDTDQTATHREIVIDPVNRRVVMIRSALGEFLNGDFSEKQGRSPASKSSVESLPRVVIGKYEEERRGSCPICLDEWSEGDVAAEMPCKHRFHSKCVEEWLGRQATCPLCRYEMPVEEVEEEKKVGVWIGFSVGAGGRRNGEEDGGGRSEGGSNTRDETEA</sequence>
<dbReference type="Pfam" id="PF13639">
    <property type="entry name" value="zf-RING_2"/>
    <property type="match status" value="1"/>
</dbReference>
<dbReference type="InterPro" id="IPR001841">
    <property type="entry name" value="Znf_RING"/>
</dbReference>
<keyword evidence="3" id="KW-0479">Metal-binding</keyword>